<dbReference type="GO" id="GO:0005829">
    <property type="term" value="C:cytosol"/>
    <property type="evidence" value="ECO:0007669"/>
    <property type="project" value="TreeGrafter"/>
</dbReference>
<evidence type="ECO:0000313" key="12">
    <source>
        <dbReference type="EMBL" id="MBC8595357.1"/>
    </source>
</evidence>
<name>A0A926FAZ3_9FIRM</name>
<dbReference type="InterPro" id="IPR039420">
    <property type="entry name" value="WalR-like"/>
</dbReference>
<protein>
    <recommendedName>
        <fullName evidence="1">Stage 0 sporulation protein A homolog</fullName>
    </recommendedName>
</protein>
<evidence type="ECO:0000256" key="3">
    <source>
        <dbReference type="ARBA" id="ARBA00023012"/>
    </source>
</evidence>
<dbReference type="PANTHER" id="PTHR48111">
    <property type="entry name" value="REGULATOR OF RPOS"/>
    <property type="match status" value="1"/>
</dbReference>
<keyword evidence="4" id="KW-0805">Transcription regulation</keyword>
<dbReference type="EMBL" id="JACRTE010000001">
    <property type="protein sequence ID" value="MBC8595357.1"/>
    <property type="molecule type" value="Genomic_DNA"/>
</dbReference>
<dbReference type="Gene3D" id="3.40.50.2300">
    <property type="match status" value="1"/>
</dbReference>
<dbReference type="PANTHER" id="PTHR48111:SF40">
    <property type="entry name" value="PHOSPHATE REGULON TRANSCRIPTIONAL REGULATORY PROTEIN PHOB"/>
    <property type="match status" value="1"/>
</dbReference>
<dbReference type="PROSITE" id="PS51755">
    <property type="entry name" value="OMPR_PHOB"/>
    <property type="match status" value="1"/>
</dbReference>
<keyword evidence="3" id="KW-0902">Two-component regulatory system</keyword>
<dbReference type="InterPro" id="IPR036388">
    <property type="entry name" value="WH-like_DNA-bd_sf"/>
</dbReference>
<dbReference type="AlphaFoldDB" id="A0A926FAZ3"/>
<evidence type="ECO:0000256" key="8">
    <source>
        <dbReference type="PROSITE-ProRule" id="PRU00169"/>
    </source>
</evidence>
<dbReference type="RefSeq" id="WP_178347153.1">
    <property type="nucleotide sequence ID" value="NZ_JACRTE010000001.1"/>
</dbReference>
<keyword evidence="13" id="KW-1185">Reference proteome</keyword>
<comment type="function">
    <text evidence="7">May play the central regulatory role in sporulation. It may be an element of the effector pathway responsible for the activation of sporulation genes in response to nutritional stress. Spo0A may act in concert with spo0H (a sigma factor) to control the expression of some genes that are critical to the sporulation process.</text>
</comment>
<dbReference type="Gene3D" id="6.10.250.690">
    <property type="match status" value="1"/>
</dbReference>
<gene>
    <name evidence="12" type="ORF">H8706_00530</name>
</gene>
<organism evidence="12 13">
    <name type="scientific">Qingrenia yutianensis</name>
    <dbReference type="NCBI Taxonomy" id="2763676"/>
    <lineage>
        <taxon>Bacteria</taxon>
        <taxon>Bacillati</taxon>
        <taxon>Bacillota</taxon>
        <taxon>Clostridia</taxon>
        <taxon>Eubacteriales</taxon>
        <taxon>Oscillospiraceae</taxon>
        <taxon>Qingrenia</taxon>
    </lineage>
</organism>
<dbReference type="PROSITE" id="PS50110">
    <property type="entry name" value="RESPONSE_REGULATORY"/>
    <property type="match status" value="1"/>
</dbReference>
<evidence type="ECO:0000256" key="6">
    <source>
        <dbReference type="ARBA" id="ARBA00023163"/>
    </source>
</evidence>
<sequence length="224" mass="25618">MKILIVDDEKLLVKGMKFNFEQDGYTIEAAYDGEEALKLAHDKSIDLIILDLMLPKIDGITVCQKVREFSAVPIIMLTAKAEDMDKIMGLEYGADDYITKPFNILELKARVKAILRRTAPVSVDKSKISYGSITLDYNQRKIIINGSSIDLTSKEFDLMDLFLSNPEKVYSRDNLLDLIWGYDYPGDARTVDVHIRRLREKIEPNSAEPKYIMTKWGAGYYFKS</sequence>
<accession>A0A926FAZ3</accession>
<dbReference type="SMART" id="SM00862">
    <property type="entry name" value="Trans_reg_C"/>
    <property type="match status" value="1"/>
</dbReference>
<dbReference type="Pfam" id="PF00072">
    <property type="entry name" value="Response_reg"/>
    <property type="match status" value="1"/>
</dbReference>
<evidence type="ECO:0000256" key="7">
    <source>
        <dbReference type="ARBA" id="ARBA00024867"/>
    </source>
</evidence>
<proteinExistence type="predicted"/>
<dbReference type="SUPFAM" id="SSF52172">
    <property type="entry name" value="CheY-like"/>
    <property type="match status" value="1"/>
</dbReference>
<dbReference type="GO" id="GO:0000156">
    <property type="term" value="F:phosphorelay response regulator activity"/>
    <property type="evidence" value="ECO:0007669"/>
    <property type="project" value="TreeGrafter"/>
</dbReference>
<dbReference type="InterPro" id="IPR001867">
    <property type="entry name" value="OmpR/PhoB-type_DNA-bd"/>
</dbReference>
<dbReference type="Proteomes" id="UP000647416">
    <property type="component" value="Unassembled WGS sequence"/>
</dbReference>
<evidence type="ECO:0000256" key="1">
    <source>
        <dbReference type="ARBA" id="ARBA00018672"/>
    </source>
</evidence>
<dbReference type="FunFam" id="1.10.10.10:FF:000018">
    <property type="entry name" value="DNA-binding response regulator ResD"/>
    <property type="match status" value="1"/>
</dbReference>
<evidence type="ECO:0000259" key="10">
    <source>
        <dbReference type="PROSITE" id="PS50110"/>
    </source>
</evidence>
<dbReference type="Gene3D" id="1.10.10.10">
    <property type="entry name" value="Winged helix-like DNA-binding domain superfamily/Winged helix DNA-binding domain"/>
    <property type="match status" value="1"/>
</dbReference>
<dbReference type="InterPro" id="IPR016032">
    <property type="entry name" value="Sig_transdc_resp-reg_C-effctor"/>
</dbReference>
<evidence type="ECO:0000259" key="11">
    <source>
        <dbReference type="PROSITE" id="PS51755"/>
    </source>
</evidence>
<evidence type="ECO:0000256" key="2">
    <source>
        <dbReference type="ARBA" id="ARBA00022553"/>
    </source>
</evidence>
<dbReference type="SUPFAM" id="SSF46894">
    <property type="entry name" value="C-terminal effector domain of the bipartite response regulators"/>
    <property type="match status" value="1"/>
</dbReference>
<dbReference type="InterPro" id="IPR011006">
    <property type="entry name" value="CheY-like_superfamily"/>
</dbReference>
<dbReference type="SMART" id="SM00448">
    <property type="entry name" value="REC"/>
    <property type="match status" value="1"/>
</dbReference>
<keyword evidence="2 8" id="KW-0597">Phosphoprotein</keyword>
<comment type="caution">
    <text evidence="12">The sequence shown here is derived from an EMBL/GenBank/DDBJ whole genome shotgun (WGS) entry which is preliminary data.</text>
</comment>
<dbReference type="Pfam" id="PF00486">
    <property type="entry name" value="Trans_reg_C"/>
    <property type="match status" value="1"/>
</dbReference>
<dbReference type="GO" id="GO:0006355">
    <property type="term" value="P:regulation of DNA-templated transcription"/>
    <property type="evidence" value="ECO:0007669"/>
    <property type="project" value="InterPro"/>
</dbReference>
<dbReference type="InterPro" id="IPR001789">
    <property type="entry name" value="Sig_transdc_resp-reg_receiver"/>
</dbReference>
<feature type="modified residue" description="4-aspartylphosphate" evidence="8">
    <location>
        <position position="51"/>
    </location>
</feature>
<feature type="DNA-binding region" description="OmpR/PhoB-type" evidence="9">
    <location>
        <begin position="125"/>
        <end position="224"/>
    </location>
</feature>
<feature type="domain" description="OmpR/PhoB-type" evidence="11">
    <location>
        <begin position="125"/>
        <end position="224"/>
    </location>
</feature>
<evidence type="ECO:0000256" key="5">
    <source>
        <dbReference type="ARBA" id="ARBA00023125"/>
    </source>
</evidence>
<dbReference type="GO" id="GO:0000976">
    <property type="term" value="F:transcription cis-regulatory region binding"/>
    <property type="evidence" value="ECO:0007669"/>
    <property type="project" value="TreeGrafter"/>
</dbReference>
<evidence type="ECO:0000256" key="4">
    <source>
        <dbReference type="ARBA" id="ARBA00023015"/>
    </source>
</evidence>
<evidence type="ECO:0000256" key="9">
    <source>
        <dbReference type="PROSITE-ProRule" id="PRU01091"/>
    </source>
</evidence>
<keyword evidence="5 9" id="KW-0238">DNA-binding</keyword>
<feature type="domain" description="Response regulatory" evidence="10">
    <location>
        <begin position="2"/>
        <end position="115"/>
    </location>
</feature>
<keyword evidence="6" id="KW-0804">Transcription</keyword>
<evidence type="ECO:0000313" key="13">
    <source>
        <dbReference type="Proteomes" id="UP000647416"/>
    </source>
</evidence>
<dbReference type="FunFam" id="3.40.50.2300:FF:000001">
    <property type="entry name" value="DNA-binding response regulator PhoB"/>
    <property type="match status" value="1"/>
</dbReference>
<dbReference type="GO" id="GO:0032993">
    <property type="term" value="C:protein-DNA complex"/>
    <property type="evidence" value="ECO:0007669"/>
    <property type="project" value="TreeGrafter"/>
</dbReference>
<dbReference type="CDD" id="cd00383">
    <property type="entry name" value="trans_reg_C"/>
    <property type="match status" value="1"/>
</dbReference>
<reference evidence="12" key="1">
    <citation type="submission" date="2020-08" db="EMBL/GenBank/DDBJ databases">
        <title>Genome public.</title>
        <authorList>
            <person name="Liu C."/>
            <person name="Sun Q."/>
        </authorList>
    </citation>
    <scope>NUCLEOTIDE SEQUENCE</scope>
    <source>
        <strain evidence="12">NSJ-50</strain>
    </source>
</reference>